<reference evidence="2" key="1">
    <citation type="submission" date="2013-12" db="EMBL/GenBank/DDBJ databases">
        <title>The Genome Sequence of Aphanomyces astaci APO3.</title>
        <authorList>
            <consortium name="The Broad Institute Genomics Platform"/>
            <person name="Russ C."/>
            <person name="Tyler B."/>
            <person name="van West P."/>
            <person name="Dieguez-Uribeondo J."/>
            <person name="Young S.K."/>
            <person name="Zeng Q."/>
            <person name="Gargeya S."/>
            <person name="Fitzgerald M."/>
            <person name="Abouelleil A."/>
            <person name="Alvarado L."/>
            <person name="Chapman S.B."/>
            <person name="Gainer-Dewar J."/>
            <person name="Goldberg J."/>
            <person name="Griggs A."/>
            <person name="Gujja S."/>
            <person name="Hansen M."/>
            <person name="Howarth C."/>
            <person name="Imamovic A."/>
            <person name="Ireland A."/>
            <person name="Larimer J."/>
            <person name="McCowan C."/>
            <person name="Murphy C."/>
            <person name="Pearson M."/>
            <person name="Poon T.W."/>
            <person name="Priest M."/>
            <person name="Roberts A."/>
            <person name="Saif S."/>
            <person name="Shea T."/>
            <person name="Sykes S."/>
            <person name="Wortman J."/>
            <person name="Nusbaum C."/>
            <person name="Birren B."/>
        </authorList>
    </citation>
    <scope>NUCLEOTIDE SEQUENCE [LARGE SCALE GENOMIC DNA]</scope>
    <source>
        <strain evidence="2">APO3</strain>
    </source>
</reference>
<dbReference type="RefSeq" id="XP_009830757.1">
    <property type="nucleotide sequence ID" value="XM_009832455.1"/>
</dbReference>
<feature type="region of interest" description="Disordered" evidence="1">
    <location>
        <begin position="1"/>
        <end position="39"/>
    </location>
</feature>
<dbReference type="GeneID" id="20809034"/>
<dbReference type="EMBL" id="KI913127">
    <property type="protein sequence ID" value="ETV79821.1"/>
    <property type="molecule type" value="Genomic_DNA"/>
</dbReference>
<gene>
    <name evidence="2" type="ORF">H257_07038</name>
</gene>
<dbReference type="VEuPathDB" id="FungiDB:H257_07038"/>
<name>W4GKE2_APHAT</name>
<feature type="compositionally biased region" description="Basic residues" evidence="1">
    <location>
        <begin position="1"/>
        <end position="12"/>
    </location>
</feature>
<protein>
    <submittedName>
        <fullName evidence="2">Uncharacterized protein</fullName>
    </submittedName>
</protein>
<evidence type="ECO:0000256" key="1">
    <source>
        <dbReference type="SAM" id="MobiDB-lite"/>
    </source>
</evidence>
<evidence type="ECO:0000313" key="2">
    <source>
        <dbReference type="EMBL" id="ETV79821.1"/>
    </source>
</evidence>
<proteinExistence type="predicted"/>
<feature type="compositionally biased region" description="Polar residues" evidence="1">
    <location>
        <begin position="22"/>
        <end position="31"/>
    </location>
</feature>
<sequence length="132" mass="14445">MLHVGSSHKHAGKQAAPWHPSRWSQSSSNAKIQRPGDGSMMPLCKNSNVHSHKIVGRGIAARWTSSALKAILPKAAGRVDGLHVGRTYMYAWWLLRGATMWLKEDASMVVLLAACRRRFGGCQTRAVGEEVA</sequence>
<organism evidence="2">
    <name type="scientific">Aphanomyces astaci</name>
    <name type="common">Crayfish plague agent</name>
    <dbReference type="NCBI Taxonomy" id="112090"/>
    <lineage>
        <taxon>Eukaryota</taxon>
        <taxon>Sar</taxon>
        <taxon>Stramenopiles</taxon>
        <taxon>Oomycota</taxon>
        <taxon>Saprolegniomycetes</taxon>
        <taxon>Saprolegniales</taxon>
        <taxon>Verrucalvaceae</taxon>
        <taxon>Aphanomyces</taxon>
    </lineage>
</organism>
<accession>W4GKE2</accession>
<dbReference type="AlphaFoldDB" id="W4GKE2"/>